<reference evidence="1" key="2">
    <citation type="submission" date="2015-05" db="EMBL/GenBank/DDBJ databases">
        <title>Draft genome sequence of Actinomyces odontolyticus (ATCC 17982).</title>
        <authorList>
            <person name="Sudarsanam P."/>
            <person name="Ley R."/>
            <person name="Guruge J."/>
            <person name="Turnbaugh P.J."/>
            <person name="Mahowald M."/>
            <person name="Liep D."/>
            <person name="Gordon J."/>
        </authorList>
    </citation>
    <scope>NUCLEOTIDE SEQUENCE</scope>
    <source>
        <strain evidence="1">ATCC 17982</strain>
    </source>
</reference>
<gene>
    <name evidence="1" type="ORF">ACTODO_01615</name>
</gene>
<comment type="caution">
    <text evidence="1">The sequence shown here is derived from an EMBL/GenBank/DDBJ whole genome shotgun (WGS) entry which is preliminary data.</text>
</comment>
<accession>A7BD78</accession>
<name>A7BD78_9ACTO</name>
<organism evidence="1 2">
    <name type="scientific">Schaalia dentiphila ATCC 17982</name>
    <dbReference type="NCBI Taxonomy" id="411466"/>
    <lineage>
        <taxon>Bacteria</taxon>
        <taxon>Bacillati</taxon>
        <taxon>Actinomycetota</taxon>
        <taxon>Actinomycetes</taxon>
        <taxon>Actinomycetales</taxon>
        <taxon>Actinomycetaceae</taxon>
        <taxon>Schaalia</taxon>
        <taxon>Schaalia dentiphila</taxon>
    </lineage>
</organism>
<dbReference type="HOGENOM" id="CLU_3362770_0_0_11"/>
<proteinExistence type="predicted"/>
<evidence type="ECO:0000313" key="1">
    <source>
        <dbReference type="EMBL" id="EDN81152.1"/>
    </source>
</evidence>
<dbReference type="AlphaFoldDB" id="A7BD78"/>
<sequence length="35" mass="3812">MGETGSTTTNVVESITMGYQDMRKARSRVDFGTGK</sequence>
<keyword evidence="2" id="KW-1185">Reference proteome</keyword>
<protein>
    <submittedName>
        <fullName evidence="1">Uncharacterized protein</fullName>
    </submittedName>
</protein>
<evidence type="ECO:0000313" key="2">
    <source>
        <dbReference type="Proteomes" id="UP000003553"/>
    </source>
</evidence>
<reference evidence="1" key="1">
    <citation type="submission" date="2007-04" db="EMBL/GenBank/DDBJ databases">
        <authorList>
            <person name="Fulton L."/>
            <person name="Clifton S."/>
            <person name="Fulton B."/>
            <person name="Xu J."/>
            <person name="Minx P."/>
            <person name="Pepin K.H."/>
            <person name="Johnson M."/>
            <person name="Thiruvilangam P."/>
            <person name="Bhonagiri V."/>
            <person name="Nash W.E."/>
            <person name="Mardis E.R."/>
            <person name="Wilson R.K."/>
        </authorList>
    </citation>
    <scope>NUCLEOTIDE SEQUENCE [LARGE SCALE GENOMIC DNA]</scope>
    <source>
        <strain evidence="1">ATCC 17982</strain>
    </source>
</reference>
<dbReference type="EMBL" id="AAYI02000004">
    <property type="protein sequence ID" value="EDN81152.1"/>
    <property type="molecule type" value="Genomic_DNA"/>
</dbReference>
<dbReference type="Proteomes" id="UP000003553">
    <property type="component" value="Unassembled WGS sequence"/>
</dbReference>